<dbReference type="RefSeq" id="WP_161353873.1">
    <property type="nucleotide sequence ID" value="NZ_WTUX01000069.1"/>
</dbReference>
<dbReference type="AlphaFoldDB" id="A0A845M612"/>
<comment type="caution">
    <text evidence="4">The sequence shown here is derived from an EMBL/GenBank/DDBJ whole genome shotgun (WGS) entry which is preliminary data.</text>
</comment>
<dbReference type="SUPFAM" id="SSF53448">
    <property type="entry name" value="Nucleotide-diphospho-sugar transferases"/>
    <property type="match status" value="1"/>
</dbReference>
<dbReference type="InterPro" id="IPR029044">
    <property type="entry name" value="Nucleotide-diphossugar_trans"/>
</dbReference>
<gene>
    <name evidence="4" type="ORF">GQE99_20945</name>
</gene>
<dbReference type="PANTHER" id="PTHR43546:SF9">
    <property type="entry name" value="L-ASCORBATE-6-PHOSPHATE LACTONASE ULAG-RELATED"/>
    <property type="match status" value="1"/>
</dbReference>
<evidence type="ECO:0000259" key="2">
    <source>
        <dbReference type="Pfam" id="PF00535"/>
    </source>
</evidence>
<dbReference type="Pfam" id="PF00535">
    <property type="entry name" value="Glycos_transf_2"/>
    <property type="match status" value="1"/>
</dbReference>
<dbReference type="Gene3D" id="3.60.15.10">
    <property type="entry name" value="Ribonuclease Z/Hydroxyacylglutathione hydrolase-like"/>
    <property type="match status" value="1"/>
</dbReference>
<keyword evidence="5" id="KW-1185">Reference proteome</keyword>
<dbReference type="InterPro" id="IPR036866">
    <property type="entry name" value="RibonucZ/Hydroxyglut_hydro"/>
</dbReference>
<dbReference type="InterPro" id="IPR001173">
    <property type="entry name" value="Glyco_trans_2-like"/>
</dbReference>
<evidence type="ECO:0000313" key="4">
    <source>
        <dbReference type="EMBL" id="MZR15485.1"/>
    </source>
</evidence>
<dbReference type="Gene3D" id="3.90.550.10">
    <property type="entry name" value="Spore Coat Polysaccharide Biosynthesis Protein SpsA, Chain A"/>
    <property type="match status" value="1"/>
</dbReference>
<evidence type="ECO:0000256" key="1">
    <source>
        <dbReference type="ARBA" id="ARBA00022801"/>
    </source>
</evidence>
<dbReference type="Proteomes" id="UP000467322">
    <property type="component" value="Unassembled WGS sequence"/>
</dbReference>
<dbReference type="InterPro" id="IPR050114">
    <property type="entry name" value="UPF0173_UPF0282_UlaG_hydrolase"/>
</dbReference>
<feature type="domain" description="Glycosyltransferase 2-like" evidence="2">
    <location>
        <begin position="262"/>
        <end position="382"/>
    </location>
</feature>
<dbReference type="SUPFAM" id="SSF56281">
    <property type="entry name" value="Metallo-hydrolase/oxidoreductase"/>
    <property type="match status" value="1"/>
</dbReference>
<evidence type="ECO:0000259" key="3">
    <source>
        <dbReference type="Pfam" id="PF12706"/>
    </source>
</evidence>
<dbReference type="EMBL" id="WTUX01000069">
    <property type="protein sequence ID" value="MZR15485.1"/>
    <property type="molecule type" value="Genomic_DNA"/>
</dbReference>
<dbReference type="Pfam" id="PF12706">
    <property type="entry name" value="Lactamase_B_2"/>
    <property type="match status" value="1"/>
</dbReference>
<organism evidence="4 5">
    <name type="scientific">Maritimibacter harenae</name>
    <dbReference type="NCBI Taxonomy" id="2606218"/>
    <lineage>
        <taxon>Bacteria</taxon>
        <taxon>Pseudomonadati</taxon>
        <taxon>Pseudomonadota</taxon>
        <taxon>Alphaproteobacteria</taxon>
        <taxon>Rhodobacterales</taxon>
        <taxon>Roseobacteraceae</taxon>
        <taxon>Maritimibacter</taxon>
    </lineage>
</organism>
<proteinExistence type="predicted"/>
<protein>
    <submittedName>
        <fullName evidence="4">Glycosyltransferase</fullName>
    </submittedName>
</protein>
<keyword evidence="4" id="KW-0808">Transferase</keyword>
<dbReference type="GO" id="GO:0016740">
    <property type="term" value="F:transferase activity"/>
    <property type="evidence" value="ECO:0007669"/>
    <property type="project" value="UniProtKB-KW"/>
</dbReference>
<dbReference type="InterPro" id="IPR001279">
    <property type="entry name" value="Metallo-B-lactamas"/>
</dbReference>
<name>A0A845M612_9RHOB</name>
<evidence type="ECO:0000313" key="5">
    <source>
        <dbReference type="Proteomes" id="UP000467322"/>
    </source>
</evidence>
<dbReference type="PANTHER" id="PTHR43546">
    <property type="entry name" value="UPF0173 METAL-DEPENDENT HYDROLASE MJ1163-RELATED"/>
    <property type="match status" value="1"/>
</dbReference>
<feature type="domain" description="Metallo-beta-lactamase" evidence="3">
    <location>
        <begin position="22"/>
        <end position="221"/>
    </location>
</feature>
<reference evidence="4 5" key="1">
    <citation type="submission" date="2019-12" db="EMBL/GenBank/DDBJ databases">
        <title>Maritimibacter sp. nov. sp. isolated from sea sand.</title>
        <authorList>
            <person name="Kim J."/>
            <person name="Jeong S.E."/>
            <person name="Jung H.S."/>
            <person name="Jeon C.O."/>
        </authorList>
    </citation>
    <scope>NUCLEOTIDE SEQUENCE [LARGE SCALE GENOMIC DNA]</scope>
    <source>
        <strain evidence="4 5">DP07</strain>
    </source>
</reference>
<dbReference type="GO" id="GO:0016787">
    <property type="term" value="F:hydrolase activity"/>
    <property type="evidence" value="ECO:0007669"/>
    <property type="project" value="UniProtKB-KW"/>
</dbReference>
<sequence>MRLPVDLLGQSGLRLSFPGATVYVDPYLSNSVGEHEGPAFDRLVPIPVNPADVDDADVILITHDHLDHCDPQTLLAIARTSPNARFVGPRPVLDRLSDWGIADARLGLAAEGWTLLADDLHLRAVPAAHPEVTRDRDGNLACVGYLLRAAGRTLYISGDTGADPEVVRAVRDEGPIHAAILPVNERNHYRDRQGILGNMSVREAFAFAAEIGADQVVPVHWDMFAPDSVDPDEIRLLHDRLSPPFRLSLSPSHLSLGDTDVSIVIRTFNEARHLDDLLTAIDRQETHDLSVEVVVVDSGSTDGTLDIARRHDCRVVGIDQSEFSFGRSLNLGCARARGDILVAISGHCVPVAAHWLQRLCDPLISGTAHYAYGRQTGGPDSNFSECRLFAMTYPPESRLPQDGFFCNNANAAILRETWDHYRFDEEVPGLEDMELARRLVADGGKVAYVAEAGVHHYHYETWPQVRRRFEREAIALRKVMPQVRFGLWDMLRYAGVGTLRDWLADQAATGTATPRLAMLRYRWNQYLGAWRGGREHRKLSEAEKEKYFFPR</sequence>
<accession>A0A845M612</accession>
<keyword evidence="1" id="KW-0378">Hydrolase</keyword>